<dbReference type="Proteomes" id="UP000761534">
    <property type="component" value="Unassembled WGS sequence"/>
</dbReference>
<dbReference type="PANTHER" id="PTHR28048:SF1">
    <property type="entry name" value="ACR195WP"/>
    <property type="match status" value="1"/>
</dbReference>
<gene>
    <name evidence="2" type="ORF">TRICI_001575</name>
</gene>
<evidence type="ECO:0000256" key="1">
    <source>
        <dbReference type="SAM" id="MobiDB-lite"/>
    </source>
</evidence>
<dbReference type="AlphaFoldDB" id="A0A642V946"/>
<sequence>MSNILEVFNPPDGSKPQAPKSDKQCVPCLLTSSAVMILGGSYMASGQIFSSTKENPLPKAATPAWRNTVRAGGIGVILFGIMRGIEGIMVGMGEKFD</sequence>
<feature type="region of interest" description="Disordered" evidence="1">
    <location>
        <begin position="1"/>
        <end position="23"/>
    </location>
</feature>
<dbReference type="PANTHER" id="PTHR28048">
    <property type="entry name" value="ACR195WP"/>
    <property type="match status" value="1"/>
</dbReference>
<reference evidence="2" key="1">
    <citation type="journal article" date="2019" name="G3 (Bethesda)">
        <title>Genome Assemblies of Two Rare Opportunistic Yeast Pathogens: Diutina rugosa (syn. Candida rugosa) and Trichomonascus ciferrii (syn. Candida ciferrii).</title>
        <authorList>
            <person name="Mixao V."/>
            <person name="Saus E."/>
            <person name="Hansen A.P."/>
            <person name="Lass-Florl C."/>
            <person name="Gabaldon T."/>
        </authorList>
    </citation>
    <scope>NUCLEOTIDE SEQUENCE</scope>
    <source>
        <strain evidence="2">CBS 4856</strain>
    </source>
</reference>
<accession>A0A642V946</accession>
<name>A0A642V946_9ASCO</name>
<evidence type="ECO:0000313" key="2">
    <source>
        <dbReference type="EMBL" id="KAA8916293.1"/>
    </source>
</evidence>
<proteinExistence type="predicted"/>
<dbReference type="InterPro" id="IPR053092">
    <property type="entry name" value="Mitochondrial_unc_protein"/>
</dbReference>
<comment type="caution">
    <text evidence="2">The sequence shown here is derived from an EMBL/GenBank/DDBJ whole genome shotgun (WGS) entry which is preliminary data.</text>
</comment>
<dbReference type="OrthoDB" id="4083608at2759"/>
<dbReference type="VEuPathDB" id="FungiDB:TRICI_001575"/>
<dbReference type="EMBL" id="SWFS01000112">
    <property type="protein sequence ID" value="KAA8916293.1"/>
    <property type="molecule type" value="Genomic_DNA"/>
</dbReference>
<evidence type="ECO:0008006" key="4">
    <source>
        <dbReference type="Google" id="ProtNLM"/>
    </source>
</evidence>
<keyword evidence="3" id="KW-1185">Reference proteome</keyword>
<protein>
    <recommendedName>
        <fullName evidence="4">DUF4536 domain-containing protein</fullName>
    </recommendedName>
</protein>
<organism evidence="2 3">
    <name type="scientific">Trichomonascus ciferrii</name>
    <dbReference type="NCBI Taxonomy" id="44093"/>
    <lineage>
        <taxon>Eukaryota</taxon>
        <taxon>Fungi</taxon>
        <taxon>Dikarya</taxon>
        <taxon>Ascomycota</taxon>
        <taxon>Saccharomycotina</taxon>
        <taxon>Dipodascomycetes</taxon>
        <taxon>Dipodascales</taxon>
        <taxon>Trichomonascaceae</taxon>
        <taxon>Trichomonascus</taxon>
        <taxon>Trichomonascus ciferrii complex</taxon>
    </lineage>
</organism>
<evidence type="ECO:0000313" key="3">
    <source>
        <dbReference type="Proteomes" id="UP000761534"/>
    </source>
</evidence>